<keyword evidence="3" id="KW-0540">Nuclease</keyword>
<dbReference type="GO" id="GO:0003676">
    <property type="term" value="F:nucleic acid binding"/>
    <property type="evidence" value="ECO:0007669"/>
    <property type="project" value="InterPro"/>
</dbReference>
<dbReference type="EMBL" id="FNFH01000001">
    <property type="protein sequence ID" value="SDJ64869.1"/>
    <property type="molecule type" value="Genomic_DNA"/>
</dbReference>
<name>A0A1G8VFY7_9GAMM</name>
<dbReference type="AlphaFoldDB" id="A0A1G8VFY7"/>
<dbReference type="NCBIfam" id="TIGR00252">
    <property type="entry name" value="YraN family protein"/>
    <property type="match status" value="1"/>
</dbReference>
<dbReference type="PANTHER" id="PTHR34039:SF1">
    <property type="entry name" value="UPF0102 PROTEIN YRAN"/>
    <property type="match status" value="1"/>
</dbReference>
<dbReference type="InterPro" id="IPR011335">
    <property type="entry name" value="Restrct_endonuc-II-like"/>
</dbReference>
<sequence length="125" mass="14004">MKLFRRAGTPGSIGSRMEARAADFLQQAGLRIAARNYRCRRGEIDLVAWEGDTLVFVEVRFRRNSHFGTAGASVDRQKQRKLLAAAESYLVEHRLDCQCRFDVVAIDGEAEQIDWITGAFAGEPS</sequence>
<keyword evidence="4" id="KW-1185">Reference proteome</keyword>
<gene>
    <name evidence="3" type="ORF">SAMN05216212_0549</name>
</gene>
<dbReference type="InterPro" id="IPR003509">
    <property type="entry name" value="UPF0102_YraN-like"/>
</dbReference>
<evidence type="ECO:0000256" key="2">
    <source>
        <dbReference type="HAMAP-Rule" id="MF_00048"/>
    </source>
</evidence>
<accession>A0A1G8VFY7</accession>
<dbReference type="RefSeq" id="WP_217631358.1">
    <property type="nucleotide sequence ID" value="NZ_FNFH01000001.1"/>
</dbReference>
<comment type="similarity">
    <text evidence="1 2">Belongs to the UPF0102 family.</text>
</comment>
<dbReference type="SUPFAM" id="SSF52980">
    <property type="entry name" value="Restriction endonuclease-like"/>
    <property type="match status" value="1"/>
</dbReference>
<dbReference type="GO" id="GO:0004519">
    <property type="term" value="F:endonuclease activity"/>
    <property type="evidence" value="ECO:0007669"/>
    <property type="project" value="UniProtKB-KW"/>
</dbReference>
<keyword evidence="3" id="KW-0255">Endonuclease</keyword>
<dbReference type="HAMAP" id="MF_00048">
    <property type="entry name" value="UPF0102"/>
    <property type="match status" value="1"/>
</dbReference>
<evidence type="ECO:0000256" key="1">
    <source>
        <dbReference type="ARBA" id="ARBA00006738"/>
    </source>
</evidence>
<dbReference type="InterPro" id="IPR011856">
    <property type="entry name" value="tRNA_endonuc-like_dom_sf"/>
</dbReference>
<evidence type="ECO:0000313" key="3">
    <source>
        <dbReference type="EMBL" id="SDJ64869.1"/>
    </source>
</evidence>
<evidence type="ECO:0000313" key="4">
    <source>
        <dbReference type="Proteomes" id="UP000199305"/>
    </source>
</evidence>
<organism evidence="3 4">
    <name type="scientific">Microbulbifer yueqingensis</name>
    <dbReference type="NCBI Taxonomy" id="658219"/>
    <lineage>
        <taxon>Bacteria</taxon>
        <taxon>Pseudomonadati</taxon>
        <taxon>Pseudomonadota</taxon>
        <taxon>Gammaproteobacteria</taxon>
        <taxon>Cellvibrionales</taxon>
        <taxon>Microbulbiferaceae</taxon>
        <taxon>Microbulbifer</taxon>
    </lineage>
</organism>
<dbReference type="NCBIfam" id="NF009150">
    <property type="entry name" value="PRK12497.1-3"/>
    <property type="match status" value="1"/>
</dbReference>
<dbReference type="STRING" id="658219.SAMN05216212_0549"/>
<dbReference type="Pfam" id="PF02021">
    <property type="entry name" value="UPF0102"/>
    <property type="match status" value="1"/>
</dbReference>
<reference evidence="4" key="1">
    <citation type="submission" date="2016-10" db="EMBL/GenBank/DDBJ databases">
        <authorList>
            <person name="Varghese N."/>
            <person name="Submissions S."/>
        </authorList>
    </citation>
    <scope>NUCLEOTIDE SEQUENCE [LARGE SCALE GENOMIC DNA]</scope>
    <source>
        <strain evidence="4">CGMCC 1.10658</strain>
    </source>
</reference>
<proteinExistence type="inferred from homology"/>
<keyword evidence="3" id="KW-0378">Hydrolase</keyword>
<dbReference type="Gene3D" id="3.40.1350.10">
    <property type="match status" value="1"/>
</dbReference>
<dbReference type="CDD" id="cd20736">
    <property type="entry name" value="PoNe_Nuclease"/>
    <property type="match status" value="1"/>
</dbReference>
<protein>
    <recommendedName>
        <fullName evidence="2">UPF0102 protein SAMN05216212_0549</fullName>
    </recommendedName>
</protein>
<dbReference type="PANTHER" id="PTHR34039">
    <property type="entry name" value="UPF0102 PROTEIN YRAN"/>
    <property type="match status" value="1"/>
</dbReference>
<dbReference type="Proteomes" id="UP000199305">
    <property type="component" value="Unassembled WGS sequence"/>
</dbReference>